<dbReference type="Proteomes" id="UP000502415">
    <property type="component" value="Chromosome"/>
</dbReference>
<keyword evidence="2" id="KW-0812">Transmembrane</keyword>
<keyword evidence="4" id="KW-1185">Reference proteome</keyword>
<dbReference type="InterPro" id="IPR003423">
    <property type="entry name" value="OMP_efflux"/>
</dbReference>
<sequence length="478" mass="50286">MAPHPRARLAAGAAVLALGPLLLAGCRLPVQTPPARTLAVPGEWRGEVEAAPQAGAVETGWWRSFGDPALDALVTQALASNADIRTAQSRLQEYRARIDVARSALQPALSVGLTPARARAIGPFGTPVEATTLQGNVQASYELDPFGRLAGTLDAARLDLASQQAAADATALAVAANTASGYLNLRGLDAQLALARDTLASRSRSLALARRQFEVGYSSRLELAQAEAEFRATAAVVPQLERSITQQENALALLLGASPGPIARGTTLNELRAPAIQPGLPSALLRRRPDIAQAERAIAAADANLAVARDQMLPSLRLTASVGGYAHSLPDLLGSGTTLWSVGGSILAPLFDAGRLRAQADVSASLRDRAVFAYEAVVRNAFAETENGLSAVQRLREQLEQSEARAVATGETLRVAHNRYRNGYSSYLEELDAQRNNFSAETNVLQLRASYLAAHVDLYRALGGGWGAAAPARTAPAP</sequence>
<accession>A0A7Z2W1I0</accession>
<gene>
    <name evidence="3" type="ORF">HH212_15665</name>
</gene>
<dbReference type="NCBIfam" id="TIGR01845">
    <property type="entry name" value="outer_NodT"/>
    <property type="match status" value="1"/>
</dbReference>
<dbReference type="KEGG" id="mfy:HH212_15665"/>
<name>A0A7Z2W1I0_9BURK</name>
<evidence type="ECO:0000313" key="4">
    <source>
        <dbReference type="Proteomes" id="UP000502415"/>
    </source>
</evidence>
<comment type="similarity">
    <text evidence="1 2">Belongs to the outer membrane factor (OMF) (TC 1.B.17) family.</text>
</comment>
<dbReference type="InterPro" id="IPR010131">
    <property type="entry name" value="MdtP/NodT-like"/>
</dbReference>
<evidence type="ECO:0000256" key="1">
    <source>
        <dbReference type="ARBA" id="ARBA00007613"/>
    </source>
</evidence>
<organism evidence="3 4">
    <name type="scientific">Massilia forsythiae</name>
    <dbReference type="NCBI Taxonomy" id="2728020"/>
    <lineage>
        <taxon>Bacteria</taxon>
        <taxon>Pseudomonadati</taxon>
        <taxon>Pseudomonadota</taxon>
        <taxon>Betaproteobacteria</taxon>
        <taxon>Burkholderiales</taxon>
        <taxon>Oxalobacteraceae</taxon>
        <taxon>Telluria group</taxon>
        <taxon>Massilia</taxon>
    </lineage>
</organism>
<protein>
    <submittedName>
        <fullName evidence="3">Efflux transporter outer membrane subunit</fullName>
    </submittedName>
</protein>
<comment type="subcellular location">
    <subcellularLocation>
        <location evidence="2">Cell membrane</location>
        <topology evidence="2">Lipid-anchor</topology>
    </subcellularLocation>
</comment>
<keyword evidence="2" id="KW-0472">Membrane</keyword>
<dbReference type="GO" id="GO:0015562">
    <property type="term" value="F:efflux transmembrane transporter activity"/>
    <property type="evidence" value="ECO:0007669"/>
    <property type="project" value="InterPro"/>
</dbReference>
<dbReference type="PROSITE" id="PS51257">
    <property type="entry name" value="PROKAR_LIPOPROTEIN"/>
    <property type="match status" value="1"/>
</dbReference>
<dbReference type="EMBL" id="CP051685">
    <property type="protein sequence ID" value="QJE03391.1"/>
    <property type="molecule type" value="Genomic_DNA"/>
</dbReference>
<dbReference type="Pfam" id="PF02321">
    <property type="entry name" value="OEP"/>
    <property type="match status" value="2"/>
</dbReference>
<evidence type="ECO:0000313" key="3">
    <source>
        <dbReference type="EMBL" id="QJE03391.1"/>
    </source>
</evidence>
<dbReference type="Gene3D" id="2.20.200.10">
    <property type="entry name" value="Outer membrane efflux proteins (OEP)"/>
    <property type="match status" value="1"/>
</dbReference>
<keyword evidence="2" id="KW-1134">Transmembrane beta strand</keyword>
<keyword evidence="2" id="KW-0564">Palmitate</keyword>
<dbReference type="GO" id="GO:0005886">
    <property type="term" value="C:plasma membrane"/>
    <property type="evidence" value="ECO:0007669"/>
    <property type="project" value="UniProtKB-SubCell"/>
</dbReference>
<keyword evidence="2" id="KW-0449">Lipoprotein</keyword>
<dbReference type="Gene3D" id="1.20.1600.10">
    <property type="entry name" value="Outer membrane efflux proteins (OEP)"/>
    <property type="match status" value="1"/>
</dbReference>
<dbReference type="AlphaFoldDB" id="A0A7Z2W1I0"/>
<proteinExistence type="inferred from homology"/>
<dbReference type="PANTHER" id="PTHR30203">
    <property type="entry name" value="OUTER MEMBRANE CATION EFFLUX PROTEIN"/>
    <property type="match status" value="1"/>
</dbReference>
<evidence type="ECO:0000256" key="2">
    <source>
        <dbReference type="RuleBase" id="RU362097"/>
    </source>
</evidence>
<reference evidence="3 4" key="1">
    <citation type="submission" date="2020-04" db="EMBL/GenBank/DDBJ databases">
        <title>Genome sequencing of novel species.</title>
        <authorList>
            <person name="Heo J."/>
            <person name="Kim S.-J."/>
            <person name="Kim J.-S."/>
            <person name="Hong S.-B."/>
            <person name="Kwon S.-W."/>
        </authorList>
    </citation>
    <scope>NUCLEOTIDE SEQUENCE [LARGE SCALE GENOMIC DNA]</scope>
    <source>
        <strain evidence="3 4">GN2-R2</strain>
    </source>
</reference>
<dbReference type="SUPFAM" id="SSF56954">
    <property type="entry name" value="Outer membrane efflux proteins (OEP)"/>
    <property type="match status" value="1"/>
</dbReference>